<gene>
    <name evidence="3" type="ORF">LPB142_03280</name>
</gene>
<dbReference type="SUPFAM" id="SSF46894">
    <property type="entry name" value="C-terminal effector domain of the bipartite response regulators"/>
    <property type="match status" value="1"/>
</dbReference>
<evidence type="ECO:0000313" key="3">
    <source>
        <dbReference type="EMBL" id="AOZ68456.1"/>
    </source>
</evidence>
<protein>
    <recommendedName>
        <fullName evidence="2">HTH luxR-type domain-containing protein</fullName>
    </recommendedName>
</protein>
<feature type="compositionally biased region" description="Gly residues" evidence="1">
    <location>
        <begin position="77"/>
        <end position="86"/>
    </location>
</feature>
<dbReference type="KEGG" id="rhp:LPB142_03280"/>
<dbReference type="AlphaFoldDB" id="A0A1D9M9B7"/>
<dbReference type="PROSITE" id="PS50043">
    <property type="entry name" value="HTH_LUXR_2"/>
    <property type="match status" value="1"/>
</dbReference>
<reference evidence="3 4" key="1">
    <citation type="submission" date="2016-10" db="EMBL/GenBank/DDBJ databases">
        <title>Rhodobacter sp. LPB0142, isolated from sea water.</title>
        <authorList>
            <person name="Kim E."/>
            <person name="Yi H."/>
        </authorList>
    </citation>
    <scope>NUCLEOTIDE SEQUENCE [LARGE SCALE GENOMIC DNA]</scope>
    <source>
        <strain evidence="3 4">LPB0142</strain>
    </source>
</reference>
<dbReference type="RefSeq" id="WP_071165511.1">
    <property type="nucleotide sequence ID" value="NZ_CP017781.1"/>
</dbReference>
<sequence>MVELGWRLTPQEARVALEVMHGHTPQQIAGKLGLSINTVRSHLAQACAKTETAGKAELAAALHRSPLGWLVASESTGPGGSAGGARVGARSPRSPPPPPPRRCGGFIQTDEGGAGLSGQAGRTRSAARGPRCRSRPFAAAAFRCCSFCCAPS</sequence>
<dbReference type="GO" id="GO:0006355">
    <property type="term" value="P:regulation of DNA-templated transcription"/>
    <property type="evidence" value="ECO:0007669"/>
    <property type="project" value="InterPro"/>
</dbReference>
<dbReference type="InterPro" id="IPR016032">
    <property type="entry name" value="Sig_transdc_resp-reg_C-effctor"/>
</dbReference>
<dbReference type="STRING" id="1850250.LPB142_03280"/>
<feature type="domain" description="HTH luxR-type" evidence="2">
    <location>
        <begin position="1"/>
        <end position="66"/>
    </location>
</feature>
<evidence type="ECO:0000259" key="2">
    <source>
        <dbReference type="PROSITE" id="PS50043"/>
    </source>
</evidence>
<dbReference type="Pfam" id="PF00196">
    <property type="entry name" value="GerE"/>
    <property type="match status" value="1"/>
</dbReference>
<dbReference type="CDD" id="cd06170">
    <property type="entry name" value="LuxR_C_like"/>
    <property type="match status" value="1"/>
</dbReference>
<dbReference type="InterPro" id="IPR036388">
    <property type="entry name" value="WH-like_DNA-bd_sf"/>
</dbReference>
<dbReference type="Gene3D" id="1.10.10.10">
    <property type="entry name" value="Winged helix-like DNA-binding domain superfamily/Winged helix DNA-binding domain"/>
    <property type="match status" value="1"/>
</dbReference>
<name>A0A1D9M9B7_9RHOB</name>
<proteinExistence type="predicted"/>
<evidence type="ECO:0000313" key="4">
    <source>
        <dbReference type="Proteomes" id="UP000176562"/>
    </source>
</evidence>
<dbReference type="Proteomes" id="UP000176562">
    <property type="component" value="Chromosome"/>
</dbReference>
<dbReference type="InterPro" id="IPR000792">
    <property type="entry name" value="Tscrpt_reg_LuxR_C"/>
</dbReference>
<dbReference type="EMBL" id="CP017781">
    <property type="protein sequence ID" value="AOZ68456.1"/>
    <property type="molecule type" value="Genomic_DNA"/>
</dbReference>
<accession>A0A1D9M9B7</accession>
<dbReference type="SMART" id="SM00421">
    <property type="entry name" value="HTH_LUXR"/>
    <property type="match status" value="1"/>
</dbReference>
<keyword evidence="4" id="KW-1185">Reference proteome</keyword>
<dbReference type="PRINTS" id="PR00038">
    <property type="entry name" value="HTHLUXR"/>
</dbReference>
<organism evidence="3 4">
    <name type="scientific">Rhodobacter xanthinilyticus</name>
    <dbReference type="NCBI Taxonomy" id="1850250"/>
    <lineage>
        <taxon>Bacteria</taxon>
        <taxon>Pseudomonadati</taxon>
        <taxon>Pseudomonadota</taxon>
        <taxon>Alphaproteobacteria</taxon>
        <taxon>Rhodobacterales</taxon>
        <taxon>Rhodobacter group</taxon>
        <taxon>Rhodobacter</taxon>
    </lineage>
</organism>
<feature type="region of interest" description="Disordered" evidence="1">
    <location>
        <begin position="72"/>
        <end position="130"/>
    </location>
</feature>
<evidence type="ECO:0000256" key="1">
    <source>
        <dbReference type="SAM" id="MobiDB-lite"/>
    </source>
</evidence>
<dbReference type="GO" id="GO:0003677">
    <property type="term" value="F:DNA binding"/>
    <property type="evidence" value="ECO:0007669"/>
    <property type="project" value="InterPro"/>
</dbReference>